<dbReference type="RefSeq" id="WP_281106115.1">
    <property type="nucleotide sequence ID" value="NZ_JAOPMF010000020.1"/>
</dbReference>
<organism evidence="1 2">
    <name type="scientific">Bifidobacterium catenulatum subsp. kashiwanohense</name>
    <dbReference type="NCBI Taxonomy" id="630129"/>
    <lineage>
        <taxon>Bacteria</taxon>
        <taxon>Bacillati</taxon>
        <taxon>Actinomycetota</taxon>
        <taxon>Actinomycetes</taxon>
        <taxon>Bifidobacteriales</taxon>
        <taxon>Bifidobacteriaceae</taxon>
        <taxon>Bifidobacterium</taxon>
    </lineage>
</organism>
<dbReference type="Gene3D" id="3.40.190.10">
    <property type="entry name" value="Periplasmic binding protein-like II"/>
    <property type="match status" value="1"/>
</dbReference>
<protein>
    <submittedName>
        <fullName evidence="1">Uncharacterized protein</fullName>
    </submittedName>
</protein>
<accession>A0AA43T520</accession>
<reference evidence="1" key="1">
    <citation type="submission" date="2022-09" db="EMBL/GenBank/DDBJ databases">
        <authorList>
            <person name="Orihara K."/>
        </authorList>
    </citation>
    <scope>NUCLEOTIDE SEQUENCE</scope>
    <source>
        <strain evidence="1">YIT 13062</strain>
    </source>
</reference>
<dbReference type="Proteomes" id="UP001161916">
    <property type="component" value="Unassembled WGS sequence"/>
</dbReference>
<reference evidence="1" key="2">
    <citation type="journal article" date="2023" name="Gut Microbes">
        <title>Characterization of Bifidobacterium kashiwanohense that utilizes both milk- and plant-derived oligosaccharides.</title>
        <authorList>
            <person name="Orihara K."/>
            <person name="Yahagi K."/>
            <person name="Saito Y."/>
            <person name="Watanabe Y."/>
            <person name="Sasai T."/>
            <person name="Hara T."/>
            <person name="Tsukuda N."/>
            <person name="Oki K."/>
            <person name="Fujimoto J."/>
            <person name="Matsuki T."/>
        </authorList>
    </citation>
    <scope>NUCLEOTIDE SEQUENCE</scope>
    <source>
        <strain evidence="1">YIT 13062</strain>
    </source>
</reference>
<dbReference type="EMBL" id="JAOPMH010000019">
    <property type="protein sequence ID" value="MDH7890974.1"/>
    <property type="molecule type" value="Genomic_DNA"/>
</dbReference>
<name>A0AA43T520_9BIFI</name>
<evidence type="ECO:0000313" key="2">
    <source>
        <dbReference type="Proteomes" id="UP001161916"/>
    </source>
</evidence>
<gene>
    <name evidence="1" type="ORF">OB951_10300</name>
</gene>
<dbReference type="AlphaFoldDB" id="A0AA43T520"/>
<proteinExistence type="predicted"/>
<comment type="caution">
    <text evidence="1">The sequence shown here is derived from an EMBL/GenBank/DDBJ whole genome shotgun (WGS) entry which is preliminary data.</text>
</comment>
<evidence type="ECO:0000313" key="1">
    <source>
        <dbReference type="EMBL" id="MDH7890974.1"/>
    </source>
</evidence>
<dbReference type="SUPFAM" id="SSF53850">
    <property type="entry name" value="Periplasmic binding protein-like II"/>
    <property type="match status" value="1"/>
</dbReference>
<sequence>MTIEGNWITGSLSADYPDVNYTVVELPEGSAGKGTIHFTNGWGIAADSPNQKGAIDLVEYLTSDDVVMDFAKSFGIMPEHMKNCF</sequence>